<name>A0A6A6HTI8_9PLEO</name>
<organism evidence="1 2">
    <name type="scientific">Trematosphaeria pertusa</name>
    <dbReference type="NCBI Taxonomy" id="390896"/>
    <lineage>
        <taxon>Eukaryota</taxon>
        <taxon>Fungi</taxon>
        <taxon>Dikarya</taxon>
        <taxon>Ascomycota</taxon>
        <taxon>Pezizomycotina</taxon>
        <taxon>Dothideomycetes</taxon>
        <taxon>Pleosporomycetidae</taxon>
        <taxon>Pleosporales</taxon>
        <taxon>Massarineae</taxon>
        <taxon>Trematosphaeriaceae</taxon>
        <taxon>Trematosphaeria</taxon>
    </lineage>
</organism>
<dbReference type="AlphaFoldDB" id="A0A6A6HTI8"/>
<evidence type="ECO:0000313" key="1">
    <source>
        <dbReference type="EMBL" id="KAF2241504.1"/>
    </source>
</evidence>
<gene>
    <name evidence="1" type="ORF">BU26DRAFT_556028</name>
</gene>
<keyword evidence="2" id="KW-1185">Reference proteome</keyword>
<dbReference type="Proteomes" id="UP000800094">
    <property type="component" value="Unassembled WGS sequence"/>
</dbReference>
<accession>A0A6A6HTI8</accession>
<dbReference type="GeneID" id="54585685"/>
<proteinExistence type="predicted"/>
<sequence length="181" mass="20932">MLPSSERRALSPVLSFEHRRAVRDSGRKALGRKASRRQEVEEVVNVQVSWQMFRISRRAWLWLAPASVVHDAVKGRLDRVHRAIVAGKFGNASVDASTCENHAWWGYGCLIIYIRDHMKRTPPFEIRDYAEALFARLSQNWNVQWKRASQRCYGMLRRLLRASECVDAMFPASLASTHNHE</sequence>
<evidence type="ECO:0000313" key="2">
    <source>
        <dbReference type="Proteomes" id="UP000800094"/>
    </source>
</evidence>
<dbReference type="EMBL" id="ML987211">
    <property type="protein sequence ID" value="KAF2241504.1"/>
    <property type="molecule type" value="Genomic_DNA"/>
</dbReference>
<dbReference type="RefSeq" id="XP_033676508.1">
    <property type="nucleotide sequence ID" value="XM_033832355.1"/>
</dbReference>
<protein>
    <submittedName>
        <fullName evidence="1">Uncharacterized protein</fullName>
    </submittedName>
</protein>
<reference evidence="1" key="1">
    <citation type="journal article" date="2020" name="Stud. Mycol.">
        <title>101 Dothideomycetes genomes: a test case for predicting lifestyles and emergence of pathogens.</title>
        <authorList>
            <person name="Haridas S."/>
            <person name="Albert R."/>
            <person name="Binder M."/>
            <person name="Bloem J."/>
            <person name="Labutti K."/>
            <person name="Salamov A."/>
            <person name="Andreopoulos B."/>
            <person name="Baker S."/>
            <person name="Barry K."/>
            <person name="Bills G."/>
            <person name="Bluhm B."/>
            <person name="Cannon C."/>
            <person name="Castanera R."/>
            <person name="Culley D."/>
            <person name="Daum C."/>
            <person name="Ezra D."/>
            <person name="Gonzalez J."/>
            <person name="Henrissat B."/>
            <person name="Kuo A."/>
            <person name="Liang C."/>
            <person name="Lipzen A."/>
            <person name="Lutzoni F."/>
            <person name="Magnuson J."/>
            <person name="Mondo S."/>
            <person name="Nolan M."/>
            <person name="Ohm R."/>
            <person name="Pangilinan J."/>
            <person name="Park H.-J."/>
            <person name="Ramirez L."/>
            <person name="Alfaro M."/>
            <person name="Sun H."/>
            <person name="Tritt A."/>
            <person name="Yoshinaga Y."/>
            <person name="Zwiers L.-H."/>
            <person name="Turgeon B."/>
            <person name="Goodwin S."/>
            <person name="Spatafora J."/>
            <person name="Crous P."/>
            <person name="Grigoriev I."/>
        </authorList>
    </citation>
    <scope>NUCLEOTIDE SEQUENCE</scope>
    <source>
        <strain evidence="1">CBS 122368</strain>
    </source>
</reference>